<dbReference type="Pfam" id="PF06013">
    <property type="entry name" value="WXG100"/>
    <property type="match status" value="1"/>
</dbReference>
<dbReference type="Gene3D" id="1.10.287.1060">
    <property type="entry name" value="ESAT-6-like"/>
    <property type="match status" value="1"/>
</dbReference>
<dbReference type="SUPFAM" id="SSF140453">
    <property type="entry name" value="EsxAB dimer-like"/>
    <property type="match status" value="1"/>
</dbReference>
<comment type="caution">
    <text evidence="2">The sequence shown here is derived from an EMBL/GenBank/DDBJ whole genome shotgun (WGS) entry which is preliminary data.</text>
</comment>
<protein>
    <recommendedName>
        <fullName evidence="4">WXG100 family type VII secretion target</fullName>
    </recommendedName>
</protein>
<dbReference type="AlphaFoldDB" id="A0A7K0CG71"/>
<proteinExistence type="predicted"/>
<gene>
    <name evidence="2" type="ORF">SRB5_26010</name>
</gene>
<reference evidence="2 3" key="1">
    <citation type="submission" date="2019-10" db="EMBL/GenBank/DDBJ databases">
        <title>Streptomyces smaragdinus sp. nov. and Streptomyces fabii sp. nov., isolated from the gut of fungus growing-termite Macrotermes natalensis.</title>
        <authorList>
            <person name="Schwitalla J."/>
            <person name="Benndorf R."/>
            <person name="Martin K."/>
            <person name="De Beer W."/>
            <person name="Kaster A.-K."/>
            <person name="Vollmers J."/>
            <person name="Poulsen M."/>
            <person name="Beemelmanns C."/>
        </authorList>
    </citation>
    <scope>NUCLEOTIDE SEQUENCE [LARGE SCALE GENOMIC DNA]</scope>
    <source>
        <strain evidence="2 3">RB5</strain>
    </source>
</reference>
<evidence type="ECO:0008006" key="4">
    <source>
        <dbReference type="Google" id="ProtNLM"/>
    </source>
</evidence>
<accession>A0A7K0CG71</accession>
<feature type="region of interest" description="Disordered" evidence="1">
    <location>
        <begin position="114"/>
        <end position="136"/>
    </location>
</feature>
<dbReference type="InterPro" id="IPR010310">
    <property type="entry name" value="T7SS_ESAT-6-like"/>
</dbReference>
<sequence length="136" mass="14942">MSMSGKGPGPSGGPGLRLSEDDLTRLADDLHAMQDHLDQQVRRMDTIVDSVEAGWEGPAASAYRKFHRAAAEDAVRIREVMKLIEEAVRLGRDGFSESDLDVLDAMRKVPVDMDSEVGRLSTRSAPPVPRSRLEDI</sequence>
<dbReference type="OrthoDB" id="3253863at2"/>
<dbReference type="InterPro" id="IPR036689">
    <property type="entry name" value="ESAT-6-like_sf"/>
</dbReference>
<evidence type="ECO:0000256" key="1">
    <source>
        <dbReference type="SAM" id="MobiDB-lite"/>
    </source>
</evidence>
<dbReference type="EMBL" id="WEGJ01000007">
    <property type="protein sequence ID" value="MQY12467.1"/>
    <property type="molecule type" value="Genomic_DNA"/>
</dbReference>
<evidence type="ECO:0000313" key="3">
    <source>
        <dbReference type="Proteomes" id="UP000466345"/>
    </source>
</evidence>
<organism evidence="2 3">
    <name type="scientific">Streptomyces smaragdinus</name>
    <dbReference type="NCBI Taxonomy" id="2585196"/>
    <lineage>
        <taxon>Bacteria</taxon>
        <taxon>Bacillati</taxon>
        <taxon>Actinomycetota</taxon>
        <taxon>Actinomycetes</taxon>
        <taxon>Kitasatosporales</taxon>
        <taxon>Streptomycetaceae</taxon>
        <taxon>Streptomyces</taxon>
    </lineage>
</organism>
<keyword evidence="3" id="KW-1185">Reference proteome</keyword>
<dbReference type="Proteomes" id="UP000466345">
    <property type="component" value="Unassembled WGS sequence"/>
</dbReference>
<evidence type="ECO:0000313" key="2">
    <source>
        <dbReference type="EMBL" id="MQY12467.1"/>
    </source>
</evidence>
<name>A0A7K0CG71_9ACTN</name>